<dbReference type="InterPro" id="IPR020568">
    <property type="entry name" value="Ribosomal_Su5_D2-typ_SF"/>
</dbReference>
<comment type="similarity">
    <text evidence="1">Belongs to the heat shock protein 90 family.</text>
</comment>
<evidence type="ECO:0000313" key="5">
    <source>
        <dbReference type="Proteomes" id="UP000241769"/>
    </source>
</evidence>
<dbReference type="GO" id="GO:0051082">
    <property type="term" value="F:unfolded protein binding"/>
    <property type="evidence" value="ECO:0007669"/>
    <property type="project" value="InterPro"/>
</dbReference>
<dbReference type="OrthoDB" id="6236056at2759"/>
<evidence type="ECO:0000256" key="3">
    <source>
        <dbReference type="SAM" id="MobiDB-lite"/>
    </source>
</evidence>
<evidence type="ECO:0000256" key="1">
    <source>
        <dbReference type="ARBA" id="ARBA00008239"/>
    </source>
</evidence>
<dbReference type="GO" id="GO:0016887">
    <property type="term" value="F:ATP hydrolysis activity"/>
    <property type="evidence" value="ECO:0007669"/>
    <property type="project" value="InterPro"/>
</dbReference>
<reference evidence="4 5" key="1">
    <citation type="journal article" date="2018" name="Genome Biol. Evol.">
        <title>Multiple Roots of Fruiting Body Formation in Amoebozoa.</title>
        <authorList>
            <person name="Hillmann F."/>
            <person name="Forbes G."/>
            <person name="Novohradska S."/>
            <person name="Ferling I."/>
            <person name="Riege K."/>
            <person name="Groth M."/>
            <person name="Westermann M."/>
            <person name="Marz M."/>
            <person name="Spaller T."/>
            <person name="Winckler T."/>
            <person name="Schaap P."/>
            <person name="Glockner G."/>
        </authorList>
    </citation>
    <scope>NUCLEOTIDE SEQUENCE [LARGE SCALE GENOMIC DNA]</scope>
    <source>
        <strain evidence="4 5">Jena</strain>
    </source>
</reference>
<dbReference type="STRING" id="1890364.A0A2P6NWJ1"/>
<proteinExistence type="inferred from homology"/>
<sequence>MSVLECSRCVARRATRARVSRHKRHRDENIEDLSGDSLDTIKASPLLERTTKKGYEVLYVDKPIDEYAVSSIKKYDGKFQSRNVAKGNLDLGDDKEETKRLDEEFTPLTKWIKEQLSDKLEAVRVSVRLVGAPAALVSSLFGWSPQMEKIIRAQALADPVSKHFAPKKQKSCGGLYRSGSEGLIEVLYQTSAMSSGFNLEDPVGFANQIVKLVNQNLNLDPNAKATVEDFPVEEESSDEPQTKDEL</sequence>
<evidence type="ECO:0000256" key="2">
    <source>
        <dbReference type="ARBA" id="ARBA00023186"/>
    </source>
</evidence>
<dbReference type="AlphaFoldDB" id="A0A2P6NWJ1"/>
<dbReference type="PANTHER" id="PTHR11528">
    <property type="entry name" value="HEAT SHOCK PROTEIN 90 FAMILY MEMBER"/>
    <property type="match status" value="1"/>
</dbReference>
<dbReference type="InterPro" id="IPR037196">
    <property type="entry name" value="HSP90_C"/>
</dbReference>
<accession>A0A2P6NWJ1</accession>
<dbReference type="Proteomes" id="UP000241769">
    <property type="component" value="Unassembled WGS sequence"/>
</dbReference>
<name>A0A2P6NWJ1_9EUKA</name>
<evidence type="ECO:0000313" key="4">
    <source>
        <dbReference type="EMBL" id="PRP88319.1"/>
    </source>
</evidence>
<keyword evidence="2" id="KW-0143">Chaperone</keyword>
<organism evidence="4 5">
    <name type="scientific">Planoprotostelium fungivorum</name>
    <dbReference type="NCBI Taxonomy" id="1890364"/>
    <lineage>
        <taxon>Eukaryota</taxon>
        <taxon>Amoebozoa</taxon>
        <taxon>Evosea</taxon>
        <taxon>Variosea</taxon>
        <taxon>Cavosteliida</taxon>
        <taxon>Cavosteliaceae</taxon>
        <taxon>Planoprotostelium</taxon>
    </lineage>
</organism>
<dbReference type="Pfam" id="PF00183">
    <property type="entry name" value="HSP90"/>
    <property type="match status" value="2"/>
</dbReference>
<dbReference type="GO" id="GO:0005524">
    <property type="term" value="F:ATP binding"/>
    <property type="evidence" value="ECO:0007669"/>
    <property type="project" value="InterPro"/>
</dbReference>
<gene>
    <name evidence="4" type="ORF">PROFUN_03428</name>
</gene>
<dbReference type="Gene3D" id="1.20.120.790">
    <property type="entry name" value="Heat shock protein 90, C-terminal domain"/>
    <property type="match status" value="2"/>
</dbReference>
<feature type="region of interest" description="Disordered" evidence="3">
    <location>
        <begin position="226"/>
        <end position="246"/>
    </location>
</feature>
<dbReference type="SUPFAM" id="SSF110942">
    <property type="entry name" value="HSP90 C-terminal domain"/>
    <property type="match status" value="1"/>
</dbReference>
<dbReference type="SUPFAM" id="SSF54211">
    <property type="entry name" value="Ribosomal protein S5 domain 2-like"/>
    <property type="match status" value="1"/>
</dbReference>
<dbReference type="Gene3D" id="3.40.50.11260">
    <property type="match status" value="1"/>
</dbReference>
<dbReference type="GO" id="GO:0140662">
    <property type="term" value="F:ATP-dependent protein folding chaperone"/>
    <property type="evidence" value="ECO:0007669"/>
    <property type="project" value="InterPro"/>
</dbReference>
<comment type="caution">
    <text evidence="4">The sequence shown here is derived from an EMBL/GenBank/DDBJ whole genome shotgun (WGS) entry which is preliminary data.</text>
</comment>
<dbReference type="EMBL" id="MDYQ01000012">
    <property type="protein sequence ID" value="PRP88319.1"/>
    <property type="molecule type" value="Genomic_DNA"/>
</dbReference>
<dbReference type="InterPro" id="IPR001404">
    <property type="entry name" value="Hsp90_fam"/>
</dbReference>
<keyword evidence="5" id="KW-1185">Reference proteome</keyword>
<dbReference type="InParanoid" id="A0A2P6NWJ1"/>
<protein>
    <submittedName>
        <fullName evidence="4">Endoplasmin</fullName>
    </submittedName>
</protein>